<reference evidence="1 2" key="1">
    <citation type="submission" date="2015-05" db="EMBL/GenBank/DDBJ databases">
        <title>Draft Genome assembly of Streptomyces showdoensis.</title>
        <authorList>
            <person name="Thapa K.K."/>
            <person name="Metsa-Ketela M."/>
        </authorList>
    </citation>
    <scope>NUCLEOTIDE SEQUENCE [LARGE SCALE GENOMIC DNA]</scope>
    <source>
        <strain evidence="1 2">ATCC 15227</strain>
    </source>
</reference>
<protein>
    <submittedName>
        <fullName evidence="1">Uncharacterized protein</fullName>
    </submittedName>
</protein>
<gene>
    <name evidence="1" type="ORF">VO63_05425</name>
</gene>
<evidence type="ECO:0000313" key="2">
    <source>
        <dbReference type="Proteomes" id="UP000265325"/>
    </source>
</evidence>
<dbReference type="EMBL" id="LAQS01000006">
    <property type="protein sequence ID" value="KKZ74887.1"/>
    <property type="molecule type" value="Genomic_DNA"/>
</dbReference>
<proteinExistence type="predicted"/>
<sequence>MKRNDLFATLAGAMARPFIPELHKDDCVDVECLRCVPRLTNPIERLDVPTAELERQIAETRARFLAAHPDPDGAHWAAIHDWFDIDPDLAGRDYTRGTAR</sequence>
<dbReference type="Proteomes" id="UP000265325">
    <property type="component" value="Unassembled WGS sequence"/>
</dbReference>
<dbReference type="RefSeq" id="WP_046906388.1">
    <property type="nucleotide sequence ID" value="NZ_BAAAXG010000026.1"/>
</dbReference>
<accession>A0A2P2GTR4</accession>
<dbReference type="AlphaFoldDB" id="A0A2P2GTR4"/>
<evidence type="ECO:0000313" key="1">
    <source>
        <dbReference type="EMBL" id="KKZ74887.1"/>
    </source>
</evidence>
<name>A0A2P2GTR4_STREW</name>
<dbReference type="OrthoDB" id="4307883at2"/>
<comment type="caution">
    <text evidence="1">The sequence shown here is derived from an EMBL/GenBank/DDBJ whole genome shotgun (WGS) entry which is preliminary data.</text>
</comment>
<keyword evidence="2" id="KW-1185">Reference proteome</keyword>
<organism evidence="1 2">
    <name type="scientific">Streptomyces showdoensis</name>
    <dbReference type="NCBI Taxonomy" id="68268"/>
    <lineage>
        <taxon>Bacteria</taxon>
        <taxon>Bacillati</taxon>
        <taxon>Actinomycetota</taxon>
        <taxon>Actinomycetes</taxon>
        <taxon>Kitasatosporales</taxon>
        <taxon>Streptomycetaceae</taxon>
        <taxon>Streptomyces</taxon>
    </lineage>
</organism>